<dbReference type="OrthoDB" id="1522627at2"/>
<evidence type="ECO:0000313" key="3">
    <source>
        <dbReference type="EMBL" id="KTC97012.1"/>
    </source>
</evidence>
<proteinExistence type="predicted"/>
<dbReference type="RefSeq" id="WP_058446187.1">
    <property type="nucleotide sequence ID" value="NZ_CAAAHT010000007.1"/>
</dbReference>
<dbReference type="EMBL" id="UASS01000022">
    <property type="protein sequence ID" value="SPX61622.1"/>
    <property type="molecule type" value="Genomic_DNA"/>
</dbReference>
<organism evidence="3 5">
    <name type="scientific">Legionella feeleii</name>
    <dbReference type="NCBI Taxonomy" id="453"/>
    <lineage>
        <taxon>Bacteria</taxon>
        <taxon>Pseudomonadati</taxon>
        <taxon>Pseudomonadota</taxon>
        <taxon>Gammaproteobacteria</taxon>
        <taxon>Legionellales</taxon>
        <taxon>Legionellaceae</taxon>
        <taxon>Legionella</taxon>
    </lineage>
</organism>
<accession>A0A0W0TN42</accession>
<dbReference type="InterPro" id="IPR027826">
    <property type="entry name" value="DUF4431"/>
</dbReference>
<evidence type="ECO:0000259" key="2">
    <source>
        <dbReference type="Pfam" id="PF14485"/>
    </source>
</evidence>
<dbReference type="AlphaFoldDB" id="A0A0W0TN42"/>
<evidence type="ECO:0000313" key="4">
    <source>
        <dbReference type="EMBL" id="SPX61622.1"/>
    </source>
</evidence>
<dbReference type="EMBL" id="LNYB01000080">
    <property type="protein sequence ID" value="KTC97012.1"/>
    <property type="molecule type" value="Genomic_DNA"/>
</dbReference>
<protein>
    <recommendedName>
        <fullName evidence="2">DUF4431 domain-containing protein</fullName>
    </recommendedName>
</protein>
<evidence type="ECO:0000256" key="1">
    <source>
        <dbReference type="SAM" id="SignalP"/>
    </source>
</evidence>
<feature type="domain" description="DUF4431" evidence="2">
    <location>
        <begin position="92"/>
        <end position="136"/>
    </location>
</feature>
<keyword evidence="5" id="KW-1185">Reference proteome</keyword>
<feature type="signal peptide" evidence="1">
    <location>
        <begin position="1"/>
        <end position="21"/>
    </location>
</feature>
<dbReference type="STRING" id="453.Lfee_1924"/>
<reference evidence="4 6" key="2">
    <citation type="submission" date="2018-06" db="EMBL/GenBank/DDBJ databases">
        <authorList>
            <consortium name="Pathogen Informatics"/>
            <person name="Doyle S."/>
        </authorList>
    </citation>
    <scope>NUCLEOTIDE SEQUENCE [LARGE SCALE GENOMIC DNA]</scope>
    <source>
        <strain evidence="4 6">NCTC12022</strain>
    </source>
</reference>
<dbReference type="Pfam" id="PF14485">
    <property type="entry name" value="DUF4431"/>
    <property type="match status" value="1"/>
</dbReference>
<sequence length="155" mass="17723">MKILACLLLHLFLIFSPLASAENCLMEGKEIKLEGKLGVQTFPGLPNYESIQKGDEPETYWILTTGKSYCGIGRSLDNDKLYRLERRTTKFQLVLTAEQYKEKKVLLTKKVIVKGKMFIAHTGHHHTEMLIELTSMEAAPQWVVANSYLHLLWSI</sequence>
<dbReference type="Proteomes" id="UP000054698">
    <property type="component" value="Unassembled WGS sequence"/>
</dbReference>
<name>A0A0W0TN42_9GAMM</name>
<reference evidence="3 5" key="1">
    <citation type="submission" date="2015-11" db="EMBL/GenBank/DDBJ databases">
        <title>Genomic analysis of 38 Legionella species identifies large and diverse effector repertoires.</title>
        <authorList>
            <person name="Burstein D."/>
            <person name="Amaro F."/>
            <person name="Zusman T."/>
            <person name="Lifshitz Z."/>
            <person name="Cohen O."/>
            <person name="Gilbert J.A."/>
            <person name="Pupko T."/>
            <person name="Shuman H.A."/>
            <person name="Segal G."/>
        </authorList>
    </citation>
    <scope>NUCLEOTIDE SEQUENCE [LARGE SCALE GENOMIC DNA]</scope>
    <source>
        <strain evidence="3 5">WO-44C</strain>
    </source>
</reference>
<feature type="chain" id="PRO_5033728138" description="DUF4431 domain-containing protein" evidence="1">
    <location>
        <begin position="22"/>
        <end position="155"/>
    </location>
</feature>
<evidence type="ECO:0000313" key="6">
    <source>
        <dbReference type="Proteomes" id="UP000251942"/>
    </source>
</evidence>
<gene>
    <name evidence="3" type="ORF">Lfee_1924</name>
    <name evidence="4" type="ORF">NCTC12022_02365</name>
</gene>
<evidence type="ECO:0000313" key="5">
    <source>
        <dbReference type="Proteomes" id="UP000054698"/>
    </source>
</evidence>
<dbReference type="Proteomes" id="UP000251942">
    <property type="component" value="Unassembled WGS sequence"/>
</dbReference>
<keyword evidence="1" id="KW-0732">Signal</keyword>
<dbReference type="PATRIC" id="fig|453.4.peg.2108"/>